<dbReference type="InterPro" id="IPR009057">
    <property type="entry name" value="Homeodomain-like_sf"/>
</dbReference>
<dbReference type="SUPFAM" id="SSF46689">
    <property type="entry name" value="Homeodomain-like"/>
    <property type="match status" value="1"/>
</dbReference>
<sequence length="216" mass="23001">MRRSLVDATIRAIDEHGPTVSMREIAAEAKIPKPTLYRFFTDKWELVNAINDRVMDTLTERIVTAPQLTARTLGELVHSAITGYADFVNEHPNVFRFLQLNFAGASGGPGSPGIHAIETARTMAGDISGVLTDLVPEEFGGASDRTDTAAAMIMGAVVFAADGWVGDDGPTESVESFVDRTVPYIRALLKVAADDGGAELDFDASIADNLAAVYAG</sequence>
<organism evidence="4 5">
    <name type="scientific">Gordonia araii NBRC 100433</name>
    <dbReference type="NCBI Taxonomy" id="1073574"/>
    <lineage>
        <taxon>Bacteria</taxon>
        <taxon>Bacillati</taxon>
        <taxon>Actinomycetota</taxon>
        <taxon>Actinomycetes</taxon>
        <taxon>Mycobacteriales</taxon>
        <taxon>Gordoniaceae</taxon>
        <taxon>Gordonia</taxon>
    </lineage>
</organism>
<dbReference type="GO" id="GO:0003700">
    <property type="term" value="F:DNA-binding transcription factor activity"/>
    <property type="evidence" value="ECO:0007669"/>
    <property type="project" value="TreeGrafter"/>
</dbReference>
<evidence type="ECO:0000256" key="2">
    <source>
        <dbReference type="PROSITE-ProRule" id="PRU00335"/>
    </source>
</evidence>
<dbReference type="AlphaFoldDB" id="G7H2L4"/>
<evidence type="ECO:0000256" key="1">
    <source>
        <dbReference type="ARBA" id="ARBA00023125"/>
    </source>
</evidence>
<dbReference type="InterPro" id="IPR001647">
    <property type="entry name" value="HTH_TetR"/>
</dbReference>
<feature type="DNA-binding region" description="H-T-H motif" evidence="2">
    <location>
        <begin position="21"/>
        <end position="40"/>
    </location>
</feature>
<protein>
    <submittedName>
        <fullName evidence="4">Putative TetR family transcriptional regulator</fullName>
    </submittedName>
</protein>
<evidence type="ECO:0000259" key="3">
    <source>
        <dbReference type="PROSITE" id="PS50977"/>
    </source>
</evidence>
<reference evidence="4 5" key="1">
    <citation type="submission" date="2011-11" db="EMBL/GenBank/DDBJ databases">
        <title>Whole genome shotgun sequence of Gordonia araii NBRC 100433.</title>
        <authorList>
            <person name="Yoshida Y."/>
            <person name="Hosoyama A."/>
            <person name="Tsuchikane K."/>
            <person name="Katsumata H."/>
            <person name="Yamazaki S."/>
            <person name="Fujita N."/>
        </authorList>
    </citation>
    <scope>NUCLEOTIDE SEQUENCE [LARGE SCALE GENOMIC DNA]</scope>
    <source>
        <strain evidence="4 5">NBRC 100433</strain>
    </source>
</reference>
<dbReference type="PROSITE" id="PS50977">
    <property type="entry name" value="HTH_TETR_2"/>
    <property type="match status" value="1"/>
</dbReference>
<dbReference type="GO" id="GO:0000976">
    <property type="term" value="F:transcription cis-regulatory region binding"/>
    <property type="evidence" value="ECO:0007669"/>
    <property type="project" value="TreeGrafter"/>
</dbReference>
<name>G7H2L4_9ACTN</name>
<proteinExistence type="predicted"/>
<dbReference type="PANTHER" id="PTHR30055">
    <property type="entry name" value="HTH-TYPE TRANSCRIPTIONAL REGULATOR RUTR"/>
    <property type="match status" value="1"/>
</dbReference>
<keyword evidence="1 2" id="KW-0238">DNA-binding</keyword>
<dbReference type="PANTHER" id="PTHR30055:SF160">
    <property type="entry name" value="TRANSCRIPTIONAL REGULATORY PROTEIN (PROBABLY ASNC-FAMILY)-RELATED"/>
    <property type="match status" value="1"/>
</dbReference>
<dbReference type="Proteomes" id="UP000035088">
    <property type="component" value="Unassembled WGS sequence"/>
</dbReference>
<comment type="caution">
    <text evidence="4">The sequence shown here is derived from an EMBL/GenBank/DDBJ whole genome shotgun (WGS) entry which is preliminary data.</text>
</comment>
<gene>
    <name evidence="4" type="ORF">GOARA_051_00330</name>
</gene>
<dbReference type="Gene3D" id="1.10.357.10">
    <property type="entry name" value="Tetracycline Repressor, domain 2"/>
    <property type="match status" value="1"/>
</dbReference>
<evidence type="ECO:0000313" key="4">
    <source>
        <dbReference type="EMBL" id="GAB10089.1"/>
    </source>
</evidence>
<accession>G7H2L4</accession>
<feature type="domain" description="HTH tetR-type" evidence="3">
    <location>
        <begin position="1"/>
        <end position="58"/>
    </location>
</feature>
<evidence type="ECO:0000313" key="5">
    <source>
        <dbReference type="Proteomes" id="UP000035088"/>
    </source>
</evidence>
<dbReference type="EMBL" id="BAEE01000051">
    <property type="protein sequence ID" value="GAB10089.1"/>
    <property type="molecule type" value="Genomic_DNA"/>
</dbReference>
<dbReference type="STRING" id="1073574.GOARA_051_00330"/>
<dbReference type="InterPro" id="IPR050109">
    <property type="entry name" value="HTH-type_TetR-like_transc_reg"/>
</dbReference>
<keyword evidence="5" id="KW-1185">Reference proteome</keyword>
<dbReference type="Pfam" id="PF00440">
    <property type="entry name" value="TetR_N"/>
    <property type="match status" value="1"/>
</dbReference>